<gene>
    <name evidence="3" type="primary">glk</name>
    <name evidence="6" type="ORF">HU737_001770</name>
    <name evidence="5" type="ORF">HU737_19655</name>
</gene>
<dbReference type="Gene3D" id="3.30.420.40">
    <property type="match status" value="1"/>
</dbReference>
<keyword evidence="3" id="KW-0324">Glycolysis</keyword>
<dbReference type="CDD" id="cd24008">
    <property type="entry name" value="ASKHA_NBD_GLK"/>
    <property type="match status" value="1"/>
</dbReference>
<dbReference type="InterPro" id="IPR003836">
    <property type="entry name" value="Glucokinase"/>
</dbReference>
<evidence type="ECO:0000313" key="6">
    <source>
        <dbReference type="EMBL" id="MBV4534705.1"/>
    </source>
</evidence>
<feature type="binding site" evidence="3">
    <location>
        <begin position="7"/>
        <end position="12"/>
    </location>
    <ligand>
        <name>ATP</name>
        <dbReference type="ChEBI" id="CHEBI:30616"/>
    </ligand>
</feature>
<evidence type="ECO:0000256" key="2">
    <source>
        <dbReference type="ARBA" id="ARBA00022777"/>
    </source>
</evidence>
<dbReference type="Gene3D" id="3.40.367.20">
    <property type="match status" value="1"/>
</dbReference>
<dbReference type="EMBL" id="JABWRE020000001">
    <property type="protein sequence ID" value="MBV4534705.1"/>
    <property type="molecule type" value="Genomic_DNA"/>
</dbReference>
<dbReference type="GO" id="GO:0005524">
    <property type="term" value="F:ATP binding"/>
    <property type="evidence" value="ECO:0007669"/>
    <property type="project" value="UniProtKB-UniRule"/>
</dbReference>
<keyword evidence="3" id="KW-0547">Nucleotide-binding</keyword>
<dbReference type="GO" id="GO:0006096">
    <property type="term" value="P:glycolytic process"/>
    <property type="evidence" value="ECO:0007669"/>
    <property type="project" value="UniProtKB-UniRule"/>
</dbReference>
<dbReference type="NCBIfam" id="TIGR00749">
    <property type="entry name" value="glk"/>
    <property type="match status" value="1"/>
</dbReference>
<comment type="catalytic activity">
    <reaction evidence="3">
        <text>D-glucose + ATP = D-glucose 6-phosphate + ADP + H(+)</text>
        <dbReference type="Rhea" id="RHEA:17825"/>
        <dbReference type="ChEBI" id="CHEBI:4167"/>
        <dbReference type="ChEBI" id="CHEBI:15378"/>
        <dbReference type="ChEBI" id="CHEBI:30616"/>
        <dbReference type="ChEBI" id="CHEBI:61548"/>
        <dbReference type="ChEBI" id="CHEBI:456216"/>
        <dbReference type="EC" id="2.7.1.2"/>
    </reaction>
</comment>
<keyword evidence="1 3" id="KW-0808">Transferase</keyword>
<keyword evidence="3" id="KW-0963">Cytoplasm</keyword>
<dbReference type="HAMAP" id="MF_00524">
    <property type="entry name" value="Glucokinase"/>
    <property type="match status" value="1"/>
</dbReference>
<organism evidence="5">
    <name type="scientific">Pseudomonas urmiensis</name>
    <dbReference type="NCBI Taxonomy" id="2745493"/>
    <lineage>
        <taxon>Bacteria</taxon>
        <taxon>Pseudomonadati</taxon>
        <taxon>Pseudomonadota</taxon>
        <taxon>Gammaproteobacteria</taxon>
        <taxon>Pseudomonadales</taxon>
        <taxon>Pseudomonadaceae</taxon>
        <taxon>Pseudomonas</taxon>
    </lineage>
</organism>
<name>A0A923JY13_9PSED</name>
<accession>A0A923JY13</accession>
<dbReference type="AlphaFoldDB" id="A0A923JY13"/>
<keyword evidence="2 3" id="KW-0418">Kinase</keyword>
<protein>
    <recommendedName>
        <fullName evidence="3">Glucokinase</fullName>
        <ecNumber evidence="3">2.7.1.2</ecNumber>
    </recommendedName>
    <alternativeName>
        <fullName evidence="3">Glucose kinase</fullName>
    </alternativeName>
</protein>
<dbReference type="Proteomes" id="UP000599879">
    <property type="component" value="Unassembled WGS sequence"/>
</dbReference>
<reference evidence="6" key="3">
    <citation type="submission" date="2021-06" db="EMBL/GenBank/DDBJ databases">
        <title>Updating the genus Pseudomonas: Description of 43 new species and partition of the Pseudomonas putida group.</title>
        <authorList>
            <person name="Girard L."/>
            <person name="Lood C."/>
            <person name="Vandamme P."/>
            <person name="Rokni-Zadeh H."/>
            <person name="Van Noort V."/>
            <person name="Hofte M."/>
            <person name="Lavigne R."/>
            <person name="De Mot R."/>
        </authorList>
    </citation>
    <scope>NUCLEOTIDE SEQUENCE</scope>
    <source>
        <strain evidence="6">SWRI10</strain>
    </source>
</reference>
<reference evidence="5" key="1">
    <citation type="journal article" date="2020" name="Microorganisms">
        <title>Reliable Identification of Environmental Pseudomonas Isolates Using the rpoD Gene.</title>
        <authorList>
            <consortium name="The Broad Institute Genome Sequencing Platform"/>
            <person name="Girard L."/>
            <person name="Lood C."/>
            <person name="Rokni-Zadeh H."/>
            <person name="van Noort V."/>
            <person name="Lavigne R."/>
            <person name="De Mot R."/>
        </authorList>
    </citation>
    <scope>NUCLEOTIDE SEQUENCE</scope>
    <source>
        <strain evidence="5">SWRI10</strain>
    </source>
</reference>
<evidence type="ECO:0000313" key="5">
    <source>
        <dbReference type="EMBL" id="MBC3442913.1"/>
    </source>
</evidence>
<evidence type="ECO:0000256" key="4">
    <source>
        <dbReference type="RuleBase" id="RU004046"/>
    </source>
</evidence>
<keyword evidence="3" id="KW-0067">ATP-binding</keyword>
<dbReference type="EC" id="2.7.1.2" evidence="3"/>
<comment type="similarity">
    <text evidence="3 4">Belongs to the bacterial glucokinase family.</text>
</comment>
<dbReference type="RefSeq" id="WP_186556428.1">
    <property type="nucleotide sequence ID" value="NZ_JABWRE020000001.1"/>
</dbReference>
<dbReference type="PANTHER" id="PTHR47690:SF1">
    <property type="entry name" value="GLUCOKINASE"/>
    <property type="match status" value="1"/>
</dbReference>
<comment type="subcellular location">
    <subcellularLocation>
        <location evidence="3">Cytoplasm</location>
    </subcellularLocation>
</comment>
<dbReference type="Pfam" id="PF02685">
    <property type="entry name" value="Glucokinase"/>
    <property type="match status" value="1"/>
</dbReference>
<dbReference type="GO" id="GO:0005829">
    <property type="term" value="C:cytosol"/>
    <property type="evidence" value="ECO:0007669"/>
    <property type="project" value="TreeGrafter"/>
</dbReference>
<dbReference type="EMBL" id="JABWRE010000017">
    <property type="protein sequence ID" value="MBC3442913.1"/>
    <property type="molecule type" value="Genomic_DNA"/>
</dbReference>
<reference evidence="5" key="2">
    <citation type="submission" date="2020-07" db="EMBL/GenBank/DDBJ databases">
        <authorList>
            <person name="Lood C."/>
            <person name="Girard L."/>
        </authorList>
    </citation>
    <scope>NUCLEOTIDE SEQUENCE</scope>
    <source>
        <strain evidence="5">SWRI10</strain>
    </source>
</reference>
<dbReference type="GO" id="GO:0005536">
    <property type="term" value="F:D-glucose binding"/>
    <property type="evidence" value="ECO:0007669"/>
    <property type="project" value="InterPro"/>
</dbReference>
<dbReference type="InterPro" id="IPR043129">
    <property type="entry name" value="ATPase_NBD"/>
</dbReference>
<proteinExistence type="inferred from homology"/>
<evidence type="ECO:0000256" key="1">
    <source>
        <dbReference type="ARBA" id="ARBA00022679"/>
    </source>
</evidence>
<dbReference type="SUPFAM" id="SSF53067">
    <property type="entry name" value="Actin-like ATPase domain"/>
    <property type="match status" value="1"/>
</dbReference>
<dbReference type="PANTHER" id="PTHR47690">
    <property type="entry name" value="GLUCOKINASE"/>
    <property type="match status" value="1"/>
</dbReference>
<sequence length="319" mass="33812">MKDLLVGDIGGTNARFALWRDNQLHAVQVLATADYTSPEQAIEAYLSEQGLARGGLAAVCLAVAGPVDGDEFRFTNNHWRLSRKAFCQTLQVEHLQLINDFSAMALGMTRLRDGEFRQVCGGAADPSRPALVIGPGTGLGVGSLLRLGEQRWLALPGEGGHVDLPVGNAREAAIHQEIHRQIGHVSAETVLSGGGLVRLYQAICALDGDVQRHTTPAQITDAALSGEPRALAVVEQFCRFLGRVAGNNVLTLGARGGVYIVGGVIPRFAELFLRSGFAASFADKGCMSGYFSGVPVWLVTAEFSGLLGAGVALQQTLEH</sequence>
<evidence type="ECO:0000256" key="3">
    <source>
        <dbReference type="HAMAP-Rule" id="MF_00524"/>
    </source>
</evidence>
<comment type="caution">
    <text evidence="5">The sequence shown here is derived from an EMBL/GenBank/DDBJ whole genome shotgun (WGS) entry which is preliminary data.</text>
</comment>
<dbReference type="NCBIfam" id="NF001415">
    <property type="entry name" value="PRK00292.1-2"/>
    <property type="match status" value="1"/>
</dbReference>
<dbReference type="GO" id="GO:0004340">
    <property type="term" value="F:glucokinase activity"/>
    <property type="evidence" value="ECO:0007669"/>
    <property type="project" value="UniProtKB-UniRule"/>
</dbReference>
<dbReference type="InterPro" id="IPR050201">
    <property type="entry name" value="Bacterial_glucokinase"/>
</dbReference>